<name>A0ABY4H7U1_9BACI</name>
<dbReference type="RefSeq" id="WP_245030408.1">
    <property type="nucleotide sequence ID" value="NZ_CP095075.1"/>
</dbReference>
<sequence>MGIVLMFLLIATVAPFVFIHLKKTKLAIVQTILLVGMWLYFFEAMFIVAPAAFSIPWVMFYLSLVVSEIAWIMFVIHVANSHAKYQASYQ</sequence>
<dbReference type="Proteomes" id="UP000830326">
    <property type="component" value="Chromosome"/>
</dbReference>
<feature type="transmembrane region" description="Helical" evidence="1">
    <location>
        <begin position="6"/>
        <end position="21"/>
    </location>
</feature>
<feature type="transmembrane region" description="Helical" evidence="1">
    <location>
        <begin position="33"/>
        <end position="53"/>
    </location>
</feature>
<organism evidence="2 3">
    <name type="scientific">Halobacillus amylolyticus</name>
    <dbReference type="NCBI Taxonomy" id="2932259"/>
    <lineage>
        <taxon>Bacteria</taxon>
        <taxon>Bacillati</taxon>
        <taxon>Bacillota</taxon>
        <taxon>Bacilli</taxon>
        <taxon>Bacillales</taxon>
        <taxon>Bacillaceae</taxon>
        <taxon>Halobacillus</taxon>
    </lineage>
</organism>
<proteinExistence type="predicted"/>
<reference evidence="2" key="1">
    <citation type="submission" date="2022-04" db="EMBL/GenBank/DDBJ databases">
        <title>Halobacillus sp. isolated from saltern.</title>
        <authorList>
            <person name="Won M."/>
            <person name="Lee C.-M."/>
            <person name="Woen H.-Y."/>
            <person name="Kwon S.-W."/>
        </authorList>
    </citation>
    <scope>NUCLEOTIDE SEQUENCE</scope>
    <source>
        <strain evidence="2">SSHM10-5</strain>
    </source>
</reference>
<dbReference type="EMBL" id="CP095075">
    <property type="protein sequence ID" value="UOR10930.1"/>
    <property type="molecule type" value="Genomic_DNA"/>
</dbReference>
<feature type="transmembrane region" description="Helical" evidence="1">
    <location>
        <begin position="59"/>
        <end position="79"/>
    </location>
</feature>
<evidence type="ECO:0000313" key="3">
    <source>
        <dbReference type="Proteomes" id="UP000830326"/>
    </source>
</evidence>
<keyword evidence="1" id="KW-0472">Membrane</keyword>
<keyword evidence="1" id="KW-1133">Transmembrane helix</keyword>
<keyword evidence="1" id="KW-0812">Transmembrane</keyword>
<protein>
    <submittedName>
        <fullName evidence="2">Uncharacterized protein</fullName>
    </submittedName>
</protein>
<accession>A0ABY4H7U1</accession>
<keyword evidence="3" id="KW-1185">Reference proteome</keyword>
<evidence type="ECO:0000313" key="2">
    <source>
        <dbReference type="EMBL" id="UOR10930.1"/>
    </source>
</evidence>
<gene>
    <name evidence="2" type="ORF">MUO15_15130</name>
</gene>
<evidence type="ECO:0000256" key="1">
    <source>
        <dbReference type="SAM" id="Phobius"/>
    </source>
</evidence>